<dbReference type="AlphaFoldDB" id="A0AAE1CAL4"/>
<feature type="region of interest" description="Disordered" evidence="1">
    <location>
        <begin position="147"/>
        <end position="178"/>
    </location>
</feature>
<organism evidence="2 3">
    <name type="scientific">Podospora appendiculata</name>
    <dbReference type="NCBI Taxonomy" id="314037"/>
    <lineage>
        <taxon>Eukaryota</taxon>
        <taxon>Fungi</taxon>
        <taxon>Dikarya</taxon>
        <taxon>Ascomycota</taxon>
        <taxon>Pezizomycotina</taxon>
        <taxon>Sordariomycetes</taxon>
        <taxon>Sordariomycetidae</taxon>
        <taxon>Sordariales</taxon>
        <taxon>Podosporaceae</taxon>
        <taxon>Podospora</taxon>
    </lineage>
</organism>
<name>A0AAE1CAL4_9PEZI</name>
<accession>A0AAE1CAL4</accession>
<keyword evidence="3" id="KW-1185">Reference proteome</keyword>
<comment type="caution">
    <text evidence="2">The sequence shown here is derived from an EMBL/GenBank/DDBJ whole genome shotgun (WGS) entry which is preliminary data.</text>
</comment>
<proteinExistence type="predicted"/>
<reference evidence="2" key="2">
    <citation type="submission" date="2023-06" db="EMBL/GenBank/DDBJ databases">
        <authorList>
            <consortium name="Lawrence Berkeley National Laboratory"/>
            <person name="Haridas S."/>
            <person name="Hensen N."/>
            <person name="Bonometti L."/>
            <person name="Westerberg I."/>
            <person name="Brannstrom I.O."/>
            <person name="Guillou S."/>
            <person name="Cros-Aarteil S."/>
            <person name="Calhoun S."/>
            <person name="Kuo A."/>
            <person name="Mondo S."/>
            <person name="Pangilinan J."/>
            <person name="Riley R."/>
            <person name="Labutti K."/>
            <person name="Andreopoulos B."/>
            <person name="Lipzen A."/>
            <person name="Chen C."/>
            <person name="Yanf M."/>
            <person name="Daum C."/>
            <person name="Ng V."/>
            <person name="Clum A."/>
            <person name="Steindorff A."/>
            <person name="Ohm R."/>
            <person name="Martin F."/>
            <person name="Silar P."/>
            <person name="Natvig D."/>
            <person name="Lalanne C."/>
            <person name="Gautier V."/>
            <person name="Ament-Velasquez S.L."/>
            <person name="Kruys A."/>
            <person name="Hutchinson M.I."/>
            <person name="Powell A.J."/>
            <person name="Barry K."/>
            <person name="Miller A.N."/>
            <person name="Grigoriev I.V."/>
            <person name="Debuchy R."/>
            <person name="Gladieux P."/>
            <person name="Thoren M.H."/>
            <person name="Johannesson H."/>
        </authorList>
    </citation>
    <scope>NUCLEOTIDE SEQUENCE</scope>
    <source>
        <strain evidence="2">CBS 314.62</strain>
    </source>
</reference>
<protein>
    <submittedName>
        <fullName evidence="2">Uncharacterized protein</fullName>
    </submittedName>
</protein>
<sequence>MWGWLAVSVVLIPRLGSLTSFIVHSPNSSRQQADFLCISGWMSFILLSIHLQCIEQHASNRCYFMAHPLLLILRMWKSNQTKWPSYEYRFVDLPPSPLPFPPIMSDPFSIRGVAELEAIQMHTAHTTRPPHTLQYITANRLGHVAGRGGGRWADGQTETSDVRLSPRRLPLAPEADGQ</sequence>
<evidence type="ECO:0000313" key="2">
    <source>
        <dbReference type="EMBL" id="KAK3685640.1"/>
    </source>
</evidence>
<evidence type="ECO:0000256" key="1">
    <source>
        <dbReference type="SAM" id="MobiDB-lite"/>
    </source>
</evidence>
<gene>
    <name evidence="2" type="ORF">B0T22DRAFT_224909</name>
</gene>
<dbReference type="Proteomes" id="UP001270362">
    <property type="component" value="Unassembled WGS sequence"/>
</dbReference>
<evidence type="ECO:0000313" key="3">
    <source>
        <dbReference type="Proteomes" id="UP001270362"/>
    </source>
</evidence>
<reference evidence="2" key="1">
    <citation type="journal article" date="2023" name="Mol. Phylogenet. Evol.">
        <title>Genome-scale phylogeny and comparative genomics of the fungal order Sordariales.</title>
        <authorList>
            <person name="Hensen N."/>
            <person name="Bonometti L."/>
            <person name="Westerberg I."/>
            <person name="Brannstrom I.O."/>
            <person name="Guillou S."/>
            <person name="Cros-Aarteil S."/>
            <person name="Calhoun S."/>
            <person name="Haridas S."/>
            <person name="Kuo A."/>
            <person name="Mondo S."/>
            <person name="Pangilinan J."/>
            <person name="Riley R."/>
            <person name="LaButti K."/>
            <person name="Andreopoulos B."/>
            <person name="Lipzen A."/>
            <person name="Chen C."/>
            <person name="Yan M."/>
            <person name="Daum C."/>
            <person name="Ng V."/>
            <person name="Clum A."/>
            <person name="Steindorff A."/>
            <person name="Ohm R.A."/>
            <person name="Martin F."/>
            <person name="Silar P."/>
            <person name="Natvig D.O."/>
            <person name="Lalanne C."/>
            <person name="Gautier V."/>
            <person name="Ament-Velasquez S.L."/>
            <person name="Kruys A."/>
            <person name="Hutchinson M.I."/>
            <person name="Powell A.J."/>
            <person name="Barry K."/>
            <person name="Miller A.N."/>
            <person name="Grigoriev I.V."/>
            <person name="Debuchy R."/>
            <person name="Gladieux P."/>
            <person name="Hiltunen Thoren M."/>
            <person name="Johannesson H."/>
        </authorList>
    </citation>
    <scope>NUCLEOTIDE SEQUENCE</scope>
    <source>
        <strain evidence="2">CBS 314.62</strain>
    </source>
</reference>
<dbReference type="EMBL" id="JAULSO010000003">
    <property type="protein sequence ID" value="KAK3685640.1"/>
    <property type="molecule type" value="Genomic_DNA"/>
</dbReference>